<evidence type="ECO:0000256" key="4">
    <source>
        <dbReference type="ARBA" id="ARBA00022912"/>
    </source>
</evidence>
<keyword evidence="8" id="KW-1185">Reference proteome</keyword>
<dbReference type="PANTHER" id="PTHR11717">
    <property type="entry name" value="LOW MOLECULAR WEIGHT PROTEIN TYROSINE PHOSPHATASE"/>
    <property type="match status" value="1"/>
</dbReference>
<feature type="domain" description="Phosphotyrosine protein phosphatase I" evidence="6">
    <location>
        <begin position="7"/>
        <end position="161"/>
    </location>
</feature>
<comment type="similarity">
    <text evidence="1">Belongs to the low molecular weight phosphotyrosine protein phosphatase family.</text>
</comment>
<evidence type="ECO:0000256" key="1">
    <source>
        <dbReference type="ARBA" id="ARBA00011063"/>
    </source>
</evidence>
<dbReference type="PANTHER" id="PTHR11717:SF7">
    <property type="entry name" value="LOW MOLECULAR WEIGHT PHOSPHOTYROSINE PROTEIN PHOSPHATASE"/>
    <property type="match status" value="1"/>
</dbReference>
<evidence type="ECO:0000313" key="7">
    <source>
        <dbReference type="EMBL" id="GHJ29907.1"/>
    </source>
</evidence>
<dbReference type="CDD" id="cd16343">
    <property type="entry name" value="LMWPTP"/>
    <property type="match status" value="1"/>
</dbReference>
<evidence type="ECO:0000256" key="2">
    <source>
        <dbReference type="ARBA" id="ARBA00013064"/>
    </source>
</evidence>
<feature type="region of interest" description="Disordered" evidence="5">
    <location>
        <begin position="173"/>
        <end position="227"/>
    </location>
</feature>
<dbReference type="InterPro" id="IPR036196">
    <property type="entry name" value="Ptyr_pPase_sf"/>
</dbReference>
<protein>
    <recommendedName>
        <fullName evidence="2">protein-tyrosine-phosphatase</fullName>
        <ecNumber evidence="2">3.1.3.48</ecNumber>
    </recommendedName>
</protein>
<dbReference type="SMART" id="SM00226">
    <property type="entry name" value="LMWPc"/>
    <property type="match status" value="1"/>
</dbReference>
<comment type="caution">
    <text evidence="7">The sequence shown here is derived from an EMBL/GenBank/DDBJ whole genome shotgun (WGS) entry which is preliminary data.</text>
</comment>
<organism evidence="7 8">
    <name type="scientific">Streptomyces hygroscopicus</name>
    <dbReference type="NCBI Taxonomy" id="1912"/>
    <lineage>
        <taxon>Bacteria</taxon>
        <taxon>Bacillati</taxon>
        <taxon>Actinomycetota</taxon>
        <taxon>Actinomycetes</taxon>
        <taxon>Kitasatosporales</taxon>
        <taxon>Streptomycetaceae</taxon>
        <taxon>Streptomyces</taxon>
        <taxon>Streptomyces violaceusniger group</taxon>
    </lineage>
</organism>
<evidence type="ECO:0000256" key="3">
    <source>
        <dbReference type="ARBA" id="ARBA00022801"/>
    </source>
</evidence>
<dbReference type="InterPro" id="IPR023485">
    <property type="entry name" value="Ptyr_pPase"/>
</dbReference>
<feature type="compositionally biased region" description="Basic and acidic residues" evidence="5">
    <location>
        <begin position="175"/>
        <end position="185"/>
    </location>
</feature>
<dbReference type="EC" id="3.1.3.48" evidence="2"/>
<name>A0ABQ3U3E2_STRHY</name>
<feature type="compositionally biased region" description="Low complexity" evidence="5">
    <location>
        <begin position="211"/>
        <end position="220"/>
    </location>
</feature>
<dbReference type="SUPFAM" id="SSF52788">
    <property type="entry name" value="Phosphotyrosine protein phosphatases I"/>
    <property type="match status" value="1"/>
</dbReference>
<dbReference type="Pfam" id="PF01451">
    <property type="entry name" value="LMWPc"/>
    <property type="match status" value="1"/>
</dbReference>
<keyword evidence="3" id="KW-0378">Hydrolase</keyword>
<proteinExistence type="inferred from homology"/>
<dbReference type="InterPro" id="IPR017867">
    <property type="entry name" value="Tyr_phospatase_low_mol_wt"/>
</dbReference>
<dbReference type="Proteomes" id="UP001054854">
    <property type="component" value="Unassembled WGS sequence"/>
</dbReference>
<dbReference type="EMBL" id="BNEK01000005">
    <property type="protein sequence ID" value="GHJ29907.1"/>
    <property type="molecule type" value="Genomic_DNA"/>
</dbReference>
<evidence type="ECO:0000313" key="8">
    <source>
        <dbReference type="Proteomes" id="UP001054854"/>
    </source>
</evidence>
<reference evidence="7" key="1">
    <citation type="submission" date="2024-05" db="EMBL/GenBank/DDBJ databases">
        <title>Whole genome shotgun sequence of Streptomyces hygroscopicus NBRC 113678.</title>
        <authorList>
            <person name="Komaki H."/>
            <person name="Tamura T."/>
        </authorList>
    </citation>
    <scope>NUCLEOTIDE SEQUENCE</scope>
    <source>
        <strain evidence="7">N11-34</strain>
    </source>
</reference>
<evidence type="ECO:0000256" key="5">
    <source>
        <dbReference type="SAM" id="MobiDB-lite"/>
    </source>
</evidence>
<evidence type="ECO:0000259" key="6">
    <source>
        <dbReference type="SMART" id="SM00226"/>
    </source>
</evidence>
<keyword evidence="4" id="KW-0904">Protein phosphatase</keyword>
<dbReference type="Gene3D" id="3.40.50.2300">
    <property type="match status" value="1"/>
</dbReference>
<accession>A0ABQ3U3E2</accession>
<dbReference type="PRINTS" id="PR00719">
    <property type="entry name" value="LMWPTPASE"/>
</dbReference>
<dbReference type="InterPro" id="IPR050438">
    <property type="entry name" value="LMW_PTPase"/>
</dbReference>
<feature type="compositionally biased region" description="Low complexity" evidence="5">
    <location>
        <begin position="186"/>
        <end position="203"/>
    </location>
</feature>
<sequence length="227" mass="24088">MRDPSPYRVCFVCTGNICRSPMAESVFRSHAGEAGLDGRVEVDSAGTGPWHEGDGADRRAIDVLTAHGYEQDHIARQFRAEWFDHLDLVIALDSGHLHELRALAPTPRDAAKVRLLRSYDPDADQDALGGLDVPDPYFGGTDDFEECLEMIEAASGGLLDAVVAALDAEGTAEEAAEKVTEEAARGTEGAESARSTESAQSAESAEHTQDAQDAPAADGPDAGKEPV</sequence>
<gene>
    <name evidence="7" type="ORF">TPA0910_43400</name>
</gene>